<proteinExistence type="predicted"/>
<comment type="caution">
    <text evidence="1">The sequence shown here is derived from an EMBL/GenBank/DDBJ whole genome shotgun (WGS) entry which is preliminary data.</text>
</comment>
<gene>
    <name evidence="1" type="ORF">EVAR_36249_1</name>
</gene>
<evidence type="ECO:0000313" key="1">
    <source>
        <dbReference type="EMBL" id="GBP55526.1"/>
    </source>
</evidence>
<name>A0A4C1WVH6_EUMVA</name>
<sequence>MCFSALVASDRECAGQIKANEHHTGIVDRAHLLADMYADTYIIKPESIEHANEHHFLMVFAYIEAQIILRSTLASRHQTTPGAGRRPPKKTVADCDTELAILCGYLSVVIPARFPHKAFKFVTGGMGPSCTCAGGNRTSELIAGAGASACGVCHGRAAQTRRSDRYSSLRKKSYD</sequence>
<dbReference type="AlphaFoldDB" id="A0A4C1WVH6"/>
<keyword evidence="2" id="KW-1185">Reference proteome</keyword>
<dbReference type="EMBL" id="BGZK01000671">
    <property type="protein sequence ID" value="GBP55526.1"/>
    <property type="molecule type" value="Genomic_DNA"/>
</dbReference>
<reference evidence="1 2" key="1">
    <citation type="journal article" date="2019" name="Commun. Biol.">
        <title>The bagworm genome reveals a unique fibroin gene that provides high tensile strength.</title>
        <authorList>
            <person name="Kono N."/>
            <person name="Nakamura H."/>
            <person name="Ohtoshi R."/>
            <person name="Tomita M."/>
            <person name="Numata K."/>
            <person name="Arakawa K."/>
        </authorList>
    </citation>
    <scope>NUCLEOTIDE SEQUENCE [LARGE SCALE GENOMIC DNA]</scope>
</reference>
<organism evidence="1 2">
    <name type="scientific">Eumeta variegata</name>
    <name type="common">Bagworm moth</name>
    <name type="synonym">Eumeta japonica</name>
    <dbReference type="NCBI Taxonomy" id="151549"/>
    <lineage>
        <taxon>Eukaryota</taxon>
        <taxon>Metazoa</taxon>
        <taxon>Ecdysozoa</taxon>
        <taxon>Arthropoda</taxon>
        <taxon>Hexapoda</taxon>
        <taxon>Insecta</taxon>
        <taxon>Pterygota</taxon>
        <taxon>Neoptera</taxon>
        <taxon>Endopterygota</taxon>
        <taxon>Lepidoptera</taxon>
        <taxon>Glossata</taxon>
        <taxon>Ditrysia</taxon>
        <taxon>Tineoidea</taxon>
        <taxon>Psychidae</taxon>
        <taxon>Oiketicinae</taxon>
        <taxon>Eumeta</taxon>
    </lineage>
</organism>
<accession>A0A4C1WVH6</accession>
<evidence type="ECO:0000313" key="2">
    <source>
        <dbReference type="Proteomes" id="UP000299102"/>
    </source>
</evidence>
<protein>
    <submittedName>
        <fullName evidence="1">Uncharacterized protein</fullName>
    </submittedName>
</protein>
<dbReference type="Proteomes" id="UP000299102">
    <property type="component" value="Unassembled WGS sequence"/>
</dbReference>